<dbReference type="GO" id="GO:0005737">
    <property type="term" value="C:cytoplasm"/>
    <property type="evidence" value="ECO:0007669"/>
    <property type="project" value="TreeGrafter"/>
</dbReference>
<reference evidence="8" key="1">
    <citation type="submission" date="2025-08" db="UniProtKB">
        <authorList>
            <consortium name="RefSeq"/>
        </authorList>
    </citation>
    <scope>IDENTIFICATION</scope>
    <source>
        <tissue evidence="8">Fruit stalk</tissue>
    </source>
</reference>
<dbReference type="InterPro" id="IPR007248">
    <property type="entry name" value="Mpv17_PMP22"/>
</dbReference>
<dbReference type="AlphaFoldDB" id="A0A6P6B6U6"/>
<sequence length="206" mass="22516">MVSSGNTLKGLSKLCLRLSSDSHLLLHGKSFTDASLTNLRWRFYSLSSPHKLPSFKGSPPSRSFSSSSSSSEVGFLGWYLGKLGSNPLITKAITTSIIFAAADFTSQMITSASSGYDLAIFGPVSTTVFFSYNAALQGESGEEIVARLKRDLLPTLINGAMFWPICDFVTYKFVPVHLQPLMNSSCAYMWTIYLTYMASLKKASID</sequence>
<evidence type="ECO:0000256" key="5">
    <source>
        <dbReference type="ARBA" id="ARBA00023136"/>
    </source>
</evidence>
<proteinExistence type="inferred from homology"/>
<keyword evidence="4" id="KW-1133">Transmembrane helix</keyword>
<comment type="subcellular location">
    <subcellularLocation>
        <location evidence="1">Membrane</location>
        <topology evidence="1">Multi-pass membrane protein</topology>
    </subcellularLocation>
</comment>
<keyword evidence="3" id="KW-0812">Transmembrane</keyword>
<name>A0A6P6B6U6_DURZI</name>
<evidence type="ECO:0000256" key="1">
    <source>
        <dbReference type="ARBA" id="ARBA00004141"/>
    </source>
</evidence>
<evidence type="ECO:0000256" key="3">
    <source>
        <dbReference type="ARBA" id="ARBA00022692"/>
    </source>
</evidence>
<dbReference type="PANTHER" id="PTHR11266:SF88">
    <property type="entry name" value="PROTEIN SYM1-LIKE"/>
    <property type="match status" value="1"/>
</dbReference>
<evidence type="ECO:0000313" key="7">
    <source>
        <dbReference type="Proteomes" id="UP000515121"/>
    </source>
</evidence>
<keyword evidence="5" id="KW-0472">Membrane</keyword>
<dbReference type="Proteomes" id="UP000515121">
    <property type="component" value="Unplaced"/>
</dbReference>
<organism evidence="7 8">
    <name type="scientific">Durio zibethinus</name>
    <name type="common">Durian</name>
    <dbReference type="NCBI Taxonomy" id="66656"/>
    <lineage>
        <taxon>Eukaryota</taxon>
        <taxon>Viridiplantae</taxon>
        <taxon>Streptophyta</taxon>
        <taxon>Embryophyta</taxon>
        <taxon>Tracheophyta</taxon>
        <taxon>Spermatophyta</taxon>
        <taxon>Magnoliopsida</taxon>
        <taxon>eudicotyledons</taxon>
        <taxon>Gunneridae</taxon>
        <taxon>Pentapetalae</taxon>
        <taxon>rosids</taxon>
        <taxon>malvids</taxon>
        <taxon>Malvales</taxon>
        <taxon>Malvaceae</taxon>
        <taxon>Helicteroideae</taxon>
        <taxon>Durio</taxon>
    </lineage>
</organism>
<protein>
    <submittedName>
        <fullName evidence="8">Protein sym-1-like isoform X3</fullName>
    </submittedName>
</protein>
<evidence type="ECO:0000313" key="8">
    <source>
        <dbReference type="RefSeq" id="XP_022772913.1"/>
    </source>
</evidence>
<gene>
    <name evidence="8" type="primary">LOC111315460</name>
</gene>
<dbReference type="RefSeq" id="XP_022772913.1">
    <property type="nucleotide sequence ID" value="XM_022917178.1"/>
</dbReference>
<evidence type="ECO:0000256" key="6">
    <source>
        <dbReference type="RuleBase" id="RU363053"/>
    </source>
</evidence>
<dbReference type="PANTHER" id="PTHR11266">
    <property type="entry name" value="PEROXISOMAL MEMBRANE PROTEIN 2, PXMP2 MPV17"/>
    <property type="match status" value="1"/>
</dbReference>
<accession>A0A6P6B6U6</accession>
<evidence type="ECO:0000256" key="4">
    <source>
        <dbReference type="ARBA" id="ARBA00022989"/>
    </source>
</evidence>
<keyword evidence="7" id="KW-1185">Reference proteome</keyword>
<dbReference type="Pfam" id="PF04117">
    <property type="entry name" value="Mpv17_PMP22"/>
    <property type="match status" value="1"/>
</dbReference>
<dbReference type="GO" id="GO:0016020">
    <property type="term" value="C:membrane"/>
    <property type="evidence" value="ECO:0007669"/>
    <property type="project" value="UniProtKB-SubCell"/>
</dbReference>
<evidence type="ECO:0000256" key="2">
    <source>
        <dbReference type="ARBA" id="ARBA00006824"/>
    </source>
</evidence>
<dbReference type="GeneID" id="111315460"/>
<comment type="similarity">
    <text evidence="2 6">Belongs to the peroxisomal membrane protein PXMP2/4 family.</text>
</comment>